<protein>
    <submittedName>
        <fullName evidence="1">(rape) hypothetical protein</fullName>
    </submittedName>
</protein>
<feature type="non-terminal residue" evidence="1">
    <location>
        <position position="204"/>
    </location>
</feature>
<accession>A0A816TQN1</accession>
<dbReference type="EMBL" id="HG994359">
    <property type="protein sequence ID" value="CAF2098338.1"/>
    <property type="molecule type" value="Genomic_DNA"/>
</dbReference>
<organism evidence="1">
    <name type="scientific">Brassica napus</name>
    <name type="common">Rape</name>
    <dbReference type="NCBI Taxonomy" id="3708"/>
    <lineage>
        <taxon>Eukaryota</taxon>
        <taxon>Viridiplantae</taxon>
        <taxon>Streptophyta</taxon>
        <taxon>Embryophyta</taxon>
        <taxon>Tracheophyta</taxon>
        <taxon>Spermatophyta</taxon>
        <taxon>Magnoliopsida</taxon>
        <taxon>eudicotyledons</taxon>
        <taxon>Gunneridae</taxon>
        <taxon>Pentapetalae</taxon>
        <taxon>rosids</taxon>
        <taxon>malvids</taxon>
        <taxon>Brassicales</taxon>
        <taxon>Brassicaceae</taxon>
        <taxon>Brassiceae</taxon>
        <taxon>Brassica</taxon>
    </lineage>
</organism>
<dbReference type="AlphaFoldDB" id="A0A816TQN1"/>
<evidence type="ECO:0000313" key="1">
    <source>
        <dbReference type="EMBL" id="CAF2098338.1"/>
    </source>
</evidence>
<sequence>DGGHGTQNPLRMLMRELRKGIRLKFWNRDVAVDGNVRKSGDVGGNSGKSYLFCLTACPPWKRLSRRPKTCFGGSIQAEDIVSRIHQVFDCSPTNREREFGLDCRETATDVLCVLTDSHKATDVLSVLADTHGRLVSTDVLCVLTDTRTHTDSHERPVCADGHTRTRPVCTEQTAHVGQNHPNSPREGQRADVLICVLIDSHVRL</sequence>
<feature type="non-terminal residue" evidence="1">
    <location>
        <position position="1"/>
    </location>
</feature>
<name>A0A816TQN1_BRANA</name>
<gene>
    <name evidence="1" type="ORF">DARMORV10_A05P22320.1</name>
</gene>
<proteinExistence type="predicted"/>
<reference evidence="1" key="1">
    <citation type="submission" date="2021-01" db="EMBL/GenBank/DDBJ databases">
        <authorList>
            <consortium name="Genoscope - CEA"/>
            <person name="William W."/>
        </authorList>
    </citation>
    <scope>NUCLEOTIDE SEQUENCE</scope>
</reference>
<dbReference type="Proteomes" id="UP001295469">
    <property type="component" value="Chromosome A05"/>
</dbReference>